<evidence type="ECO:0000313" key="2">
    <source>
        <dbReference type="Proteomes" id="UP000076738"/>
    </source>
</evidence>
<dbReference type="EMBL" id="KV417301">
    <property type="protein sequence ID" value="KZO93491.1"/>
    <property type="molecule type" value="Genomic_DNA"/>
</dbReference>
<sequence length="111" mass="11297">MGALCSAASARVCAGSHDRAISPGCVHTQLSVCSNATDAVAAGMGWMVGETAEGRRQHPSLALPLFAKHGTSRSTRTPCIGPEHDAQTHSHLICPFLALCGNCVAAAALSS</sequence>
<organism evidence="1 2">
    <name type="scientific">Calocera viscosa (strain TUFC12733)</name>
    <dbReference type="NCBI Taxonomy" id="1330018"/>
    <lineage>
        <taxon>Eukaryota</taxon>
        <taxon>Fungi</taxon>
        <taxon>Dikarya</taxon>
        <taxon>Basidiomycota</taxon>
        <taxon>Agaricomycotina</taxon>
        <taxon>Dacrymycetes</taxon>
        <taxon>Dacrymycetales</taxon>
        <taxon>Dacrymycetaceae</taxon>
        <taxon>Calocera</taxon>
    </lineage>
</organism>
<dbReference type="AlphaFoldDB" id="A0A167JDT0"/>
<name>A0A167JDT0_CALVF</name>
<accession>A0A167JDT0</accession>
<protein>
    <submittedName>
        <fullName evidence="1">Uncharacterized protein</fullName>
    </submittedName>
</protein>
<proteinExistence type="predicted"/>
<keyword evidence="2" id="KW-1185">Reference proteome</keyword>
<reference evidence="1 2" key="1">
    <citation type="journal article" date="2016" name="Mol. Biol. Evol.">
        <title>Comparative Genomics of Early-Diverging Mushroom-Forming Fungi Provides Insights into the Origins of Lignocellulose Decay Capabilities.</title>
        <authorList>
            <person name="Nagy L.G."/>
            <person name="Riley R."/>
            <person name="Tritt A."/>
            <person name="Adam C."/>
            <person name="Daum C."/>
            <person name="Floudas D."/>
            <person name="Sun H."/>
            <person name="Yadav J.S."/>
            <person name="Pangilinan J."/>
            <person name="Larsson K.H."/>
            <person name="Matsuura K."/>
            <person name="Barry K."/>
            <person name="Labutti K."/>
            <person name="Kuo R."/>
            <person name="Ohm R.A."/>
            <person name="Bhattacharya S.S."/>
            <person name="Shirouzu T."/>
            <person name="Yoshinaga Y."/>
            <person name="Martin F.M."/>
            <person name="Grigoriev I.V."/>
            <person name="Hibbett D.S."/>
        </authorList>
    </citation>
    <scope>NUCLEOTIDE SEQUENCE [LARGE SCALE GENOMIC DNA]</scope>
    <source>
        <strain evidence="1 2">TUFC12733</strain>
    </source>
</reference>
<evidence type="ECO:0000313" key="1">
    <source>
        <dbReference type="EMBL" id="KZO93491.1"/>
    </source>
</evidence>
<gene>
    <name evidence="1" type="ORF">CALVIDRAFT_249958</name>
</gene>
<dbReference type="Proteomes" id="UP000076738">
    <property type="component" value="Unassembled WGS sequence"/>
</dbReference>